<sequence length="242" mass="28005">MKRCARCLLVQYCSKECQRLSWKATHKQNCRIHPSRVSSDDPNKQPPKSENPMEIITQRVDDEIDRTLFRWLEAWRDCFRHWAVISLDLANHPPDRVVTHCMQLIIERAHFDFSGDPAKQYKVVEGSVVAISDVKAQYPDLVVNIDPTNFSFLRWVIILRDPLGGMWKLRMHHWHERRIGLFRQMGKEMSAGLSGEWALLLRAAVNSARAPAAVMKMLNGERPWDPILLRECPASLVSLDVI</sequence>
<comment type="caution">
    <text evidence="7">The sequence shown here is derived from an EMBL/GenBank/DDBJ whole genome shotgun (WGS) entry which is preliminary data.</text>
</comment>
<evidence type="ECO:0000256" key="3">
    <source>
        <dbReference type="ARBA" id="ARBA00022833"/>
    </source>
</evidence>
<evidence type="ECO:0000256" key="2">
    <source>
        <dbReference type="ARBA" id="ARBA00022771"/>
    </source>
</evidence>
<dbReference type="OrthoDB" id="2818493at2759"/>
<dbReference type="AlphaFoldDB" id="A0A9P3PCY2"/>
<keyword evidence="1" id="KW-0479">Metal-binding</keyword>
<dbReference type="PROSITE" id="PS50865">
    <property type="entry name" value="ZF_MYND_2"/>
    <property type="match status" value="1"/>
</dbReference>
<name>A0A9P3PCY2_LYOSH</name>
<reference evidence="7" key="1">
    <citation type="submission" date="2022-07" db="EMBL/GenBank/DDBJ databases">
        <title>The genome of Lyophyllum shimeji provides insight into the initial evolution of ectomycorrhizal fungal genome.</title>
        <authorList>
            <person name="Kobayashi Y."/>
            <person name="Shibata T."/>
            <person name="Hirakawa H."/>
            <person name="Shigenobu S."/>
            <person name="Nishiyama T."/>
            <person name="Yamada A."/>
            <person name="Hasebe M."/>
            <person name="Kawaguchi M."/>
        </authorList>
    </citation>
    <scope>NUCLEOTIDE SEQUENCE</scope>
    <source>
        <strain evidence="7">AT787</strain>
    </source>
</reference>
<keyword evidence="8" id="KW-1185">Reference proteome</keyword>
<organism evidence="7 8">
    <name type="scientific">Lyophyllum shimeji</name>
    <name type="common">Hon-shimeji</name>
    <name type="synonym">Tricholoma shimeji</name>
    <dbReference type="NCBI Taxonomy" id="47721"/>
    <lineage>
        <taxon>Eukaryota</taxon>
        <taxon>Fungi</taxon>
        <taxon>Dikarya</taxon>
        <taxon>Basidiomycota</taxon>
        <taxon>Agaricomycotina</taxon>
        <taxon>Agaricomycetes</taxon>
        <taxon>Agaricomycetidae</taxon>
        <taxon>Agaricales</taxon>
        <taxon>Tricholomatineae</taxon>
        <taxon>Lyophyllaceae</taxon>
        <taxon>Lyophyllum</taxon>
    </lineage>
</organism>
<proteinExistence type="predicted"/>
<evidence type="ECO:0000259" key="6">
    <source>
        <dbReference type="PROSITE" id="PS50865"/>
    </source>
</evidence>
<evidence type="ECO:0000256" key="1">
    <source>
        <dbReference type="ARBA" id="ARBA00022723"/>
    </source>
</evidence>
<evidence type="ECO:0000313" key="7">
    <source>
        <dbReference type="EMBL" id="GLB33164.1"/>
    </source>
</evidence>
<dbReference type="SUPFAM" id="SSF144232">
    <property type="entry name" value="HIT/MYND zinc finger-like"/>
    <property type="match status" value="1"/>
</dbReference>
<protein>
    <recommendedName>
        <fullName evidence="6">MYND-type domain-containing protein</fullName>
    </recommendedName>
</protein>
<dbReference type="InterPro" id="IPR002893">
    <property type="entry name" value="Znf_MYND"/>
</dbReference>
<dbReference type="Proteomes" id="UP001063166">
    <property type="component" value="Unassembled WGS sequence"/>
</dbReference>
<evidence type="ECO:0000256" key="4">
    <source>
        <dbReference type="PROSITE-ProRule" id="PRU00134"/>
    </source>
</evidence>
<feature type="domain" description="MYND-type" evidence="6">
    <location>
        <begin position="1"/>
        <end position="30"/>
    </location>
</feature>
<dbReference type="Pfam" id="PF01753">
    <property type="entry name" value="zf-MYND"/>
    <property type="match status" value="1"/>
</dbReference>
<keyword evidence="2 4" id="KW-0863">Zinc-finger</keyword>
<evidence type="ECO:0000313" key="8">
    <source>
        <dbReference type="Proteomes" id="UP001063166"/>
    </source>
</evidence>
<accession>A0A9P3PCY2</accession>
<dbReference type="GO" id="GO:0008270">
    <property type="term" value="F:zinc ion binding"/>
    <property type="evidence" value="ECO:0007669"/>
    <property type="project" value="UniProtKB-KW"/>
</dbReference>
<dbReference type="EMBL" id="BRPK01000001">
    <property type="protein sequence ID" value="GLB33164.1"/>
    <property type="molecule type" value="Genomic_DNA"/>
</dbReference>
<evidence type="ECO:0000256" key="5">
    <source>
        <dbReference type="SAM" id="MobiDB-lite"/>
    </source>
</evidence>
<gene>
    <name evidence="7" type="ORF">LshimejAT787_0100490</name>
</gene>
<dbReference type="Gene3D" id="6.10.140.2220">
    <property type="match status" value="1"/>
</dbReference>
<feature type="region of interest" description="Disordered" evidence="5">
    <location>
        <begin position="33"/>
        <end position="52"/>
    </location>
</feature>
<keyword evidence="3" id="KW-0862">Zinc</keyword>